<keyword evidence="2 3" id="KW-0690">Ribosome biogenesis</keyword>
<dbReference type="InterPro" id="IPR028989">
    <property type="entry name" value="RimP_N"/>
</dbReference>
<proteinExistence type="inferred from homology"/>
<keyword evidence="1 3" id="KW-0963">Cytoplasm</keyword>
<name>A0A1G7D661_9PROT</name>
<dbReference type="InterPro" id="IPR028998">
    <property type="entry name" value="RimP_C"/>
</dbReference>
<keyword evidence="7" id="KW-1185">Reference proteome</keyword>
<dbReference type="GO" id="GO:0006412">
    <property type="term" value="P:translation"/>
    <property type="evidence" value="ECO:0007669"/>
    <property type="project" value="TreeGrafter"/>
</dbReference>
<dbReference type="GO" id="GO:0005829">
    <property type="term" value="C:cytosol"/>
    <property type="evidence" value="ECO:0007669"/>
    <property type="project" value="TreeGrafter"/>
</dbReference>
<dbReference type="Gene3D" id="3.30.300.70">
    <property type="entry name" value="RimP-like superfamily, N-terminal"/>
    <property type="match status" value="1"/>
</dbReference>
<dbReference type="Proteomes" id="UP000199412">
    <property type="component" value="Unassembled WGS sequence"/>
</dbReference>
<dbReference type="HAMAP" id="MF_01077">
    <property type="entry name" value="RimP"/>
    <property type="match status" value="1"/>
</dbReference>
<dbReference type="CDD" id="cd01734">
    <property type="entry name" value="YlxS_C"/>
    <property type="match status" value="1"/>
</dbReference>
<gene>
    <name evidence="3" type="primary">rimP</name>
    <name evidence="6" type="ORF">SAMN05421720_10753</name>
</gene>
<evidence type="ECO:0000259" key="5">
    <source>
        <dbReference type="Pfam" id="PF17384"/>
    </source>
</evidence>
<sequence>MKITLGWAAAPLFLLPNAGEGTDRIVTRLMGEQGPLVALVTPTLEDMGFELVRILVMGKQRKILQVMADRADGAPITVEDCEALSRALSAVLDVDDPIHGAYDLEVSSPGIDRPLTRRSDFERYAGLEARLEAEVAIDGRRRVKGRLKGITDDDEVIVAVAEPGPDESDEWRVPLGALTRAKLVMTDELIRHVMKADKAARKGKDSQD</sequence>
<dbReference type="SUPFAM" id="SSF75420">
    <property type="entry name" value="YhbC-like, N-terminal domain"/>
    <property type="match status" value="1"/>
</dbReference>
<protein>
    <recommendedName>
        <fullName evidence="3">Ribosome maturation factor RimP</fullName>
    </recommendedName>
</protein>
<dbReference type="EMBL" id="FNAP01000007">
    <property type="protein sequence ID" value="SDE47052.1"/>
    <property type="molecule type" value="Genomic_DNA"/>
</dbReference>
<organism evidence="6 7">
    <name type="scientific">Rhodospira trueperi</name>
    <dbReference type="NCBI Taxonomy" id="69960"/>
    <lineage>
        <taxon>Bacteria</taxon>
        <taxon>Pseudomonadati</taxon>
        <taxon>Pseudomonadota</taxon>
        <taxon>Alphaproteobacteria</taxon>
        <taxon>Rhodospirillales</taxon>
        <taxon>Rhodospirillaceae</taxon>
        <taxon>Rhodospira</taxon>
    </lineage>
</organism>
<dbReference type="Pfam" id="PF17384">
    <property type="entry name" value="DUF150_C"/>
    <property type="match status" value="1"/>
</dbReference>
<comment type="subcellular location">
    <subcellularLocation>
        <location evidence="3">Cytoplasm</location>
    </subcellularLocation>
</comment>
<dbReference type="InterPro" id="IPR036847">
    <property type="entry name" value="RimP_C_sf"/>
</dbReference>
<dbReference type="NCBIfam" id="NF000932">
    <property type="entry name" value="PRK00092.2-5"/>
    <property type="match status" value="1"/>
</dbReference>
<dbReference type="FunFam" id="3.30.300.70:FF:000001">
    <property type="entry name" value="Ribosome maturation factor RimP"/>
    <property type="match status" value="1"/>
</dbReference>
<evidence type="ECO:0000256" key="3">
    <source>
        <dbReference type="HAMAP-Rule" id="MF_01077"/>
    </source>
</evidence>
<dbReference type="STRING" id="69960.SAMN05421720_10753"/>
<evidence type="ECO:0000256" key="2">
    <source>
        <dbReference type="ARBA" id="ARBA00022517"/>
    </source>
</evidence>
<reference evidence="6 7" key="1">
    <citation type="submission" date="2016-10" db="EMBL/GenBank/DDBJ databases">
        <authorList>
            <person name="de Groot N.N."/>
        </authorList>
    </citation>
    <scope>NUCLEOTIDE SEQUENCE [LARGE SCALE GENOMIC DNA]</scope>
    <source>
        <strain evidence="6 7">ATCC 700224</strain>
    </source>
</reference>
<feature type="domain" description="Ribosome maturation factor RimP C-terminal" evidence="5">
    <location>
        <begin position="115"/>
        <end position="186"/>
    </location>
</feature>
<accession>A0A1G7D661</accession>
<evidence type="ECO:0000259" key="4">
    <source>
        <dbReference type="Pfam" id="PF02576"/>
    </source>
</evidence>
<evidence type="ECO:0000313" key="6">
    <source>
        <dbReference type="EMBL" id="SDE47052.1"/>
    </source>
</evidence>
<dbReference type="AlphaFoldDB" id="A0A1G7D661"/>
<evidence type="ECO:0000313" key="7">
    <source>
        <dbReference type="Proteomes" id="UP000199412"/>
    </source>
</evidence>
<dbReference type="PANTHER" id="PTHR33867">
    <property type="entry name" value="RIBOSOME MATURATION FACTOR RIMP"/>
    <property type="match status" value="1"/>
</dbReference>
<dbReference type="SUPFAM" id="SSF74942">
    <property type="entry name" value="YhbC-like, C-terminal domain"/>
    <property type="match status" value="1"/>
</dbReference>
<comment type="function">
    <text evidence="3">Required for maturation of 30S ribosomal subunits.</text>
</comment>
<evidence type="ECO:0000256" key="1">
    <source>
        <dbReference type="ARBA" id="ARBA00022490"/>
    </source>
</evidence>
<dbReference type="InterPro" id="IPR003728">
    <property type="entry name" value="Ribosome_maturation_RimP"/>
</dbReference>
<dbReference type="GO" id="GO:0000028">
    <property type="term" value="P:ribosomal small subunit assembly"/>
    <property type="evidence" value="ECO:0007669"/>
    <property type="project" value="TreeGrafter"/>
</dbReference>
<comment type="similarity">
    <text evidence="3">Belongs to the RimP family.</text>
</comment>
<feature type="domain" description="Ribosome maturation factor RimP N-terminal" evidence="4">
    <location>
        <begin position="39"/>
        <end position="112"/>
    </location>
</feature>
<dbReference type="PANTHER" id="PTHR33867:SF1">
    <property type="entry name" value="RIBOSOME MATURATION FACTOR RIMP"/>
    <property type="match status" value="1"/>
</dbReference>
<dbReference type="Pfam" id="PF02576">
    <property type="entry name" value="RimP_N"/>
    <property type="match status" value="1"/>
</dbReference>
<dbReference type="InterPro" id="IPR035956">
    <property type="entry name" value="RimP_N_sf"/>
</dbReference>